<accession>A0ABN2YGC8</accession>
<dbReference type="RefSeq" id="WP_344290757.1">
    <property type="nucleotide sequence ID" value="NZ_BAAAPF010000099.1"/>
</dbReference>
<evidence type="ECO:0000256" key="2">
    <source>
        <dbReference type="ARBA" id="ARBA00022801"/>
    </source>
</evidence>
<dbReference type="InterPro" id="IPR033199">
    <property type="entry name" value="DDAH-like"/>
</dbReference>
<sequence length="258" mass="27573">MRSRKALVRRPGPRLAEGLVTHIARTPVDADRALAQWRSYVAALELHGWETAEVEPADDCPDAVFVEDTVVMYRNVALVTRPGADSRKPETRGVEDAVSLMRCSVNRVREPGTLDGGDVLKVGDTIYVGRGGRTNAEGVRQLRACFEPLGARVVAVPVTRVLHLKSGITALPDGTFATHPGLLDEPSLFPGRLAVPEAAGAHVVLLGGGALLMAASAPRTAALYEDLGYTPVPVDISEFEKLEGSVTCLSVRMRGLYA</sequence>
<dbReference type="Proteomes" id="UP001500443">
    <property type="component" value="Unassembled WGS sequence"/>
</dbReference>
<proteinExistence type="inferred from homology"/>
<dbReference type="Gene3D" id="3.75.10.10">
    <property type="entry name" value="L-arginine/glycine Amidinotransferase, Chain A"/>
    <property type="match status" value="1"/>
</dbReference>
<protein>
    <submittedName>
        <fullName evidence="3">N(G),N(G)-dimethylarginine dimethylaminohydrolase</fullName>
    </submittedName>
</protein>
<keyword evidence="2" id="KW-0378">Hydrolase</keyword>
<comment type="caution">
    <text evidence="3">The sequence shown here is derived from an EMBL/GenBank/DDBJ whole genome shotgun (WGS) entry which is preliminary data.</text>
</comment>
<dbReference type="PANTHER" id="PTHR12737:SF9">
    <property type="entry name" value="DIMETHYLARGININASE"/>
    <property type="match status" value="1"/>
</dbReference>
<evidence type="ECO:0000256" key="1">
    <source>
        <dbReference type="ARBA" id="ARBA00008532"/>
    </source>
</evidence>
<organism evidence="3 4">
    <name type="scientific">Streptomyces synnematoformans</name>
    <dbReference type="NCBI Taxonomy" id="415721"/>
    <lineage>
        <taxon>Bacteria</taxon>
        <taxon>Bacillati</taxon>
        <taxon>Actinomycetota</taxon>
        <taxon>Actinomycetes</taxon>
        <taxon>Kitasatosporales</taxon>
        <taxon>Streptomycetaceae</taxon>
        <taxon>Streptomyces</taxon>
    </lineage>
</organism>
<keyword evidence="4" id="KW-1185">Reference proteome</keyword>
<evidence type="ECO:0000313" key="4">
    <source>
        <dbReference type="Proteomes" id="UP001500443"/>
    </source>
</evidence>
<reference evidence="3 4" key="1">
    <citation type="journal article" date="2019" name="Int. J. Syst. Evol. Microbiol.">
        <title>The Global Catalogue of Microorganisms (GCM) 10K type strain sequencing project: providing services to taxonomists for standard genome sequencing and annotation.</title>
        <authorList>
            <consortium name="The Broad Institute Genomics Platform"/>
            <consortium name="The Broad Institute Genome Sequencing Center for Infectious Disease"/>
            <person name="Wu L."/>
            <person name="Ma J."/>
        </authorList>
    </citation>
    <scope>NUCLEOTIDE SEQUENCE [LARGE SCALE GENOMIC DNA]</scope>
    <source>
        <strain evidence="3 4">JCM 15481</strain>
    </source>
</reference>
<gene>
    <name evidence="3" type="primary">ddaH</name>
    <name evidence="3" type="ORF">GCM10009802_32960</name>
</gene>
<dbReference type="NCBIfam" id="NF045660">
    <property type="entry name" value="DiMthArgaseDdahStm"/>
    <property type="match status" value="1"/>
</dbReference>
<comment type="similarity">
    <text evidence="1">Belongs to the DDAH family.</text>
</comment>
<dbReference type="SUPFAM" id="SSF55909">
    <property type="entry name" value="Pentein"/>
    <property type="match status" value="1"/>
</dbReference>
<dbReference type="EMBL" id="BAAAPF010000099">
    <property type="protein sequence ID" value="GAA2126789.1"/>
    <property type="molecule type" value="Genomic_DNA"/>
</dbReference>
<dbReference type="PANTHER" id="PTHR12737">
    <property type="entry name" value="DIMETHYLARGININE DIMETHYLAMINOHYDROLASE"/>
    <property type="match status" value="1"/>
</dbReference>
<evidence type="ECO:0000313" key="3">
    <source>
        <dbReference type="EMBL" id="GAA2126789.1"/>
    </source>
</evidence>
<name>A0ABN2YGC8_9ACTN</name>